<gene>
    <name evidence="11" type="ORF">MNEG_15652</name>
</gene>
<evidence type="ECO:0000256" key="8">
    <source>
        <dbReference type="SAM" id="MobiDB-lite"/>
    </source>
</evidence>
<evidence type="ECO:0000259" key="10">
    <source>
        <dbReference type="PROSITE" id="PS50929"/>
    </source>
</evidence>
<accession>A0A0D2LQU0</accession>
<sequence>MALLIRILTVWPALAGLLVTVAIIPLTWLLGKLLAKARRQAMVAADARVKLITEVITGIKAIKLYAWEEPYMERISALREEELRHIRRTQLLSMVNMTVFNTGPVLVSLAAFGVYAAMGRPLTAAVAFPSLALFNLLRFPIVMIPAQIMNLIAAHVGMGRMRKFMDSEEMETPAHPDAPHTPAAGPADAAAPPAKPPAAAAAAADASNLGADQDARGGVNGAAPAAISIDGGSFAWEIEGPPVLHNIKLEVPAGALAIVVGPVGCGKSSLLSAVLGEMVAVEEVEQADLPAGDEQEGRGAVVRRCKARAAVRGGLAYTAQDSWIQNATLRNNILMVGGGSAV</sequence>
<dbReference type="KEGG" id="mng:MNEG_15652"/>
<evidence type="ECO:0000256" key="6">
    <source>
        <dbReference type="ARBA" id="ARBA00022989"/>
    </source>
</evidence>
<dbReference type="InterPro" id="IPR044746">
    <property type="entry name" value="ABCC_6TM_D1"/>
</dbReference>
<evidence type="ECO:0000313" key="11">
    <source>
        <dbReference type="EMBL" id="KIY92311.1"/>
    </source>
</evidence>
<feature type="transmembrane region" description="Helical" evidence="9">
    <location>
        <begin position="94"/>
        <end position="117"/>
    </location>
</feature>
<dbReference type="InterPro" id="IPR027417">
    <property type="entry name" value="P-loop_NTPase"/>
</dbReference>
<evidence type="ECO:0000256" key="9">
    <source>
        <dbReference type="SAM" id="Phobius"/>
    </source>
</evidence>
<dbReference type="Pfam" id="PF00005">
    <property type="entry name" value="ABC_tran"/>
    <property type="match status" value="1"/>
</dbReference>
<dbReference type="GO" id="GO:0140359">
    <property type="term" value="F:ABC-type transporter activity"/>
    <property type="evidence" value="ECO:0007669"/>
    <property type="project" value="InterPro"/>
</dbReference>
<dbReference type="AlphaFoldDB" id="A0A0D2LQU0"/>
<protein>
    <recommendedName>
        <fullName evidence="10">ABC transmembrane type-1 domain-containing protein</fullName>
    </recommendedName>
</protein>
<dbReference type="InterPro" id="IPR011527">
    <property type="entry name" value="ABC1_TM_dom"/>
</dbReference>
<keyword evidence="5" id="KW-0067">ATP-binding</keyword>
<feature type="compositionally biased region" description="Low complexity" evidence="8">
    <location>
        <begin position="180"/>
        <end position="206"/>
    </location>
</feature>
<feature type="domain" description="ABC transmembrane type-1" evidence="10">
    <location>
        <begin position="1"/>
        <end position="153"/>
    </location>
</feature>
<dbReference type="GO" id="GO:0005524">
    <property type="term" value="F:ATP binding"/>
    <property type="evidence" value="ECO:0007669"/>
    <property type="project" value="UniProtKB-KW"/>
</dbReference>
<dbReference type="RefSeq" id="XP_013891331.1">
    <property type="nucleotide sequence ID" value="XM_014035877.1"/>
</dbReference>
<dbReference type="PANTHER" id="PTHR24223">
    <property type="entry name" value="ATP-BINDING CASSETTE SUB-FAMILY C"/>
    <property type="match status" value="1"/>
</dbReference>
<name>A0A0D2LQU0_9CHLO</name>
<evidence type="ECO:0000256" key="1">
    <source>
        <dbReference type="ARBA" id="ARBA00004141"/>
    </source>
</evidence>
<comment type="subcellular location">
    <subcellularLocation>
        <location evidence="1">Membrane</location>
        <topology evidence="1">Multi-pass membrane protein</topology>
    </subcellularLocation>
</comment>
<feature type="transmembrane region" description="Helical" evidence="9">
    <location>
        <begin position="6"/>
        <end position="30"/>
    </location>
</feature>
<dbReference type="InterPro" id="IPR050173">
    <property type="entry name" value="ABC_transporter_C-like"/>
</dbReference>
<dbReference type="GO" id="GO:0016887">
    <property type="term" value="F:ATP hydrolysis activity"/>
    <property type="evidence" value="ECO:0007669"/>
    <property type="project" value="InterPro"/>
</dbReference>
<keyword evidence="6 9" id="KW-1133">Transmembrane helix</keyword>
<dbReference type="Pfam" id="PF00664">
    <property type="entry name" value="ABC_membrane"/>
    <property type="match status" value="1"/>
</dbReference>
<proteinExistence type="predicted"/>
<feature type="region of interest" description="Disordered" evidence="8">
    <location>
        <begin position="167"/>
        <end position="207"/>
    </location>
</feature>
<dbReference type="SUPFAM" id="SSF90123">
    <property type="entry name" value="ABC transporter transmembrane region"/>
    <property type="match status" value="1"/>
</dbReference>
<dbReference type="PROSITE" id="PS50929">
    <property type="entry name" value="ABC_TM1F"/>
    <property type="match status" value="1"/>
</dbReference>
<evidence type="ECO:0000256" key="5">
    <source>
        <dbReference type="ARBA" id="ARBA00022840"/>
    </source>
</evidence>
<dbReference type="InterPro" id="IPR003439">
    <property type="entry name" value="ABC_transporter-like_ATP-bd"/>
</dbReference>
<reference evidence="11 12" key="1">
    <citation type="journal article" date="2013" name="BMC Genomics">
        <title>Reconstruction of the lipid metabolism for the microalga Monoraphidium neglectum from its genome sequence reveals characteristics suitable for biofuel production.</title>
        <authorList>
            <person name="Bogen C."/>
            <person name="Al-Dilaimi A."/>
            <person name="Albersmeier A."/>
            <person name="Wichmann J."/>
            <person name="Grundmann M."/>
            <person name="Rupp O."/>
            <person name="Lauersen K.J."/>
            <person name="Blifernez-Klassen O."/>
            <person name="Kalinowski J."/>
            <person name="Goesmann A."/>
            <person name="Mussgnug J.H."/>
            <person name="Kruse O."/>
        </authorList>
    </citation>
    <scope>NUCLEOTIDE SEQUENCE [LARGE SCALE GENOMIC DNA]</scope>
    <source>
        <strain evidence="11 12">SAG 48.87</strain>
    </source>
</reference>
<dbReference type="Gene3D" id="1.20.1560.10">
    <property type="entry name" value="ABC transporter type 1, transmembrane domain"/>
    <property type="match status" value="1"/>
</dbReference>
<evidence type="ECO:0000256" key="3">
    <source>
        <dbReference type="ARBA" id="ARBA00022692"/>
    </source>
</evidence>
<evidence type="ECO:0000313" key="12">
    <source>
        <dbReference type="Proteomes" id="UP000054498"/>
    </source>
</evidence>
<evidence type="ECO:0000256" key="4">
    <source>
        <dbReference type="ARBA" id="ARBA00022741"/>
    </source>
</evidence>
<dbReference type="OrthoDB" id="6500128at2759"/>
<feature type="transmembrane region" description="Helical" evidence="9">
    <location>
        <begin position="137"/>
        <end position="157"/>
    </location>
</feature>
<evidence type="ECO:0000256" key="7">
    <source>
        <dbReference type="ARBA" id="ARBA00023136"/>
    </source>
</evidence>
<dbReference type="GO" id="GO:0016020">
    <property type="term" value="C:membrane"/>
    <property type="evidence" value="ECO:0007669"/>
    <property type="project" value="UniProtKB-SubCell"/>
</dbReference>
<dbReference type="CDD" id="cd18579">
    <property type="entry name" value="ABC_6TM_ABCC_D1"/>
    <property type="match status" value="1"/>
</dbReference>
<organism evidence="11 12">
    <name type="scientific">Monoraphidium neglectum</name>
    <dbReference type="NCBI Taxonomy" id="145388"/>
    <lineage>
        <taxon>Eukaryota</taxon>
        <taxon>Viridiplantae</taxon>
        <taxon>Chlorophyta</taxon>
        <taxon>core chlorophytes</taxon>
        <taxon>Chlorophyceae</taxon>
        <taxon>CS clade</taxon>
        <taxon>Sphaeropleales</taxon>
        <taxon>Selenastraceae</taxon>
        <taxon>Monoraphidium</taxon>
    </lineage>
</organism>
<keyword evidence="12" id="KW-1185">Reference proteome</keyword>
<evidence type="ECO:0000256" key="2">
    <source>
        <dbReference type="ARBA" id="ARBA00022448"/>
    </source>
</evidence>
<dbReference type="Gene3D" id="3.40.50.300">
    <property type="entry name" value="P-loop containing nucleotide triphosphate hydrolases"/>
    <property type="match status" value="1"/>
</dbReference>
<dbReference type="EMBL" id="KK105745">
    <property type="protein sequence ID" value="KIY92311.1"/>
    <property type="molecule type" value="Genomic_DNA"/>
</dbReference>
<dbReference type="STRING" id="145388.A0A0D2LQU0"/>
<dbReference type="GeneID" id="25733335"/>
<dbReference type="InterPro" id="IPR036640">
    <property type="entry name" value="ABC1_TM_sf"/>
</dbReference>
<keyword evidence="3 9" id="KW-0812">Transmembrane</keyword>
<keyword evidence="4" id="KW-0547">Nucleotide-binding</keyword>
<keyword evidence="2" id="KW-0813">Transport</keyword>
<dbReference type="Proteomes" id="UP000054498">
    <property type="component" value="Unassembled WGS sequence"/>
</dbReference>
<dbReference type="SUPFAM" id="SSF52540">
    <property type="entry name" value="P-loop containing nucleoside triphosphate hydrolases"/>
    <property type="match status" value="1"/>
</dbReference>
<keyword evidence="7 9" id="KW-0472">Membrane</keyword>
<dbReference type="PANTHER" id="PTHR24223:SF453">
    <property type="entry name" value="ABC TRANSPORTER"/>
    <property type="match status" value="1"/>
</dbReference>